<sequence length="323" mass="37442">MVVNEISCIPLHARWIQFNYNFPLRILQANERHQKPHNDRSARSTTFSAEDRVWFLKMVLPVRAPRISAEFGKPKNTSDQVFSDAARRSILPKAVTKILTLLSSVVFGGSIRTRTTSSIPTSEKVCLGDNFRRWAADAEDYIEAFPPNERRRALLSLLDGEAMDIARDTRILDEEITAATFVRLRHYLTEEPDIMTVRFQFQSRVQLPGERFSEFVWQLRNLARDAFPDLDLAAQEDKVREQITIGVRHQTLVRKFLKRPQITVQEALDVARDAEQLERLFRDQQVGRPQSISAVQPPPQRRPNWSRPPPRGWVQPYRPNSDF</sequence>
<evidence type="ECO:0000313" key="3">
    <source>
        <dbReference type="EMBL" id="TPP67542.1"/>
    </source>
</evidence>
<dbReference type="OrthoDB" id="5968803at2759"/>
<name>A0A504Z037_FASGI</name>
<dbReference type="STRING" id="46835.A0A504Z037"/>
<gene>
    <name evidence="3" type="ORF">FGIG_03768</name>
</gene>
<evidence type="ECO:0000259" key="2">
    <source>
        <dbReference type="Pfam" id="PF14893"/>
    </source>
</evidence>
<keyword evidence="4" id="KW-1185">Reference proteome</keyword>
<feature type="compositionally biased region" description="Pro residues" evidence="1">
    <location>
        <begin position="296"/>
        <end position="311"/>
    </location>
</feature>
<dbReference type="AlphaFoldDB" id="A0A504Z037"/>
<evidence type="ECO:0000313" key="4">
    <source>
        <dbReference type="Proteomes" id="UP000316759"/>
    </source>
</evidence>
<evidence type="ECO:0000256" key="1">
    <source>
        <dbReference type="SAM" id="MobiDB-lite"/>
    </source>
</evidence>
<reference evidence="3 4" key="1">
    <citation type="submission" date="2019-04" db="EMBL/GenBank/DDBJ databases">
        <title>Annotation for the trematode Fasciola gigantica.</title>
        <authorList>
            <person name="Choi Y.-J."/>
        </authorList>
    </citation>
    <scope>NUCLEOTIDE SEQUENCE [LARGE SCALE GENOMIC DNA]</scope>
    <source>
        <strain evidence="3">Uganda_cow_1</strain>
    </source>
</reference>
<proteinExistence type="predicted"/>
<dbReference type="Pfam" id="PF14893">
    <property type="entry name" value="PNMA"/>
    <property type="match status" value="1"/>
</dbReference>
<feature type="domain" description="Paraneoplastic antigen Ma-like C-terminal" evidence="2">
    <location>
        <begin position="129"/>
        <end position="259"/>
    </location>
</feature>
<organism evidence="3 4">
    <name type="scientific">Fasciola gigantica</name>
    <name type="common">Giant liver fluke</name>
    <dbReference type="NCBI Taxonomy" id="46835"/>
    <lineage>
        <taxon>Eukaryota</taxon>
        <taxon>Metazoa</taxon>
        <taxon>Spiralia</taxon>
        <taxon>Lophotrochozoa</taxon>
        <taxon>Platyhelminthes</taxon>
        <taxon>Trematoda</taxon>
        <taxon>Digenea</taxon>
        <taxon>Plagiorchiida</taxon>
        <taxon>Echinostomata</taxon>
        <taxon>Echinostomatoidea</taxon>
        <taxon>Fasciolidae</taxon>
        <taxon>Fasciola</taxon>
    </lineage>
</organism>
<dbReference type="Proteomes" id="UP000316759">
    <property type="component" value="Unassembled WGS sequence"/>
</dbReference>
<dbReference type="EMBL" id="SUNJ01000562">
    <property type="protein sequence ID" value="TPP67542.1"/>
    <property type="molecule type" value="Genomic_DNA"/>
</dbReference>
<dbReference type="InterPro" id="IPR048270">
    <property type="entry name" value="PNMA_C"/>
</dbReference>
<accession>A0A504Z037</accession>
<comment type="caution">
    <text evidence="3">The sequence shown here is derived from an EMBL/GenBank/DDBJ whole genome shotgun (WGS) entry which is preliminary data.</text>
</comment>
<protein>
    <recommendedName>
        <fullName evidence="2">Paraneoplastic antigen Ma-like C-terminal domain-containing protein</fullName>
    </recommendedName>
</protein>
<feature type="region of interest" description="Disordered" evidence="1">
    <location>
        <begin position="284"/>
        <end position="323"/>
    </location>
</feature>
<dbReference type="PANTHER" id="PTHR33198">
    <property type="entry name" value="ANK_REP_REGION DOMAIN-CONTAINING PROTEIN-RELATED"/>
    <property type="match status" value="1"/>
</dbReference>